<dbReference type="AlphaFoldDB" id="A0A5J9V126"/>
<sequence length="562" mass="61461">MVTEVLLRLPVKSLLRFRAVCRSMAADAASASAAPPKLLLVAPTAGYDATVLCSCSPATRGSGPSAIPLFTLDDLRGHFVDGIAAQCRGLTLLYDAVAPAYHVVNAATRAATRLPPCPDVMYSSAGLGFDARANEYKVTRLFMKPDEEDASCEVYTLGGGARGGGYRWRPAIGAVPPSLSAASELAVLTAATNNLPPVLANGALHWQLDHKSVQKIIVATSNHDVHAYHVVSRNWETILPIADTDISYRSNRTAIRVSLYKETLAPVHKTREEISISSPQANATKEILLRLSVTEKKTKIVLVGKGTGGSSFSFAPLEKWLPEAANEDTWLDTKVVCSKQCHGLNLLSTAKMDYLYNPCSGLVPPLPVNDMPPAYVAGMLYWMSDPALGPCSEHAIVSFDIANGAFDVIRLPSHIAMWSSHCARRLFVVELEEKLCLVIADLVTNELVVWKLENGEWNRAYTICLKVSPDYSLISNIVVPLAVDSKDGRVLLSTGSRVGFYDPVKLTIDKLYATEKRRKKMNGARLDWSFAPCDKSAIPLVPMLYEESLVSYPRIRKRRYMR</sequence>
<proteinExistence type="predicted"/>
<protein>
    <recommendedName>
        <fullName evidence="3">F-box associated domain-containing protein</fullName>
    </recommendedName>
</protein>
<dbReference type="EMBL" id="RWGY01000011">
    <property type="protein sequence ID" value="TVU29214.1"/>
    <property type="molecule type" value="Genomic_DNA"/>
</dbReference>
<accession>A0A5J9V126</accession>
<dbReference type="OrthoDB" id="671778at2759"/>
<dbReference type="Gramene" id="TVU29214">
    <property type="protein sequence ID" value="TVU29214"/>
    <property type="gene ID" value="EJB05_20772"/>
</dbReference>
<organism evidence="1 2">
    <name type="scientific">Eragrostis curvula</name>
    <name type="common">weeping love grass</name>
    <dbReference type="NCBI Taxonomy" id="38414"/>
    <lineage>
        <taxon>Eukaryota</taxon>
        <taxon>Viridiplantae</taxon>
        <taxon>Streptophyta</taxon>
        <taxon>Embryophyta</taxon>
        <taxon>Tracheophyta</taxon>
        <taxon>Spermatophyta</taxon>
        <taxon>Magnoliopsida</taxon>
        <taxon>Liliopsida</taxon>
        <taxon>Poales</taxon>
        <taxon>Poaceae</taxon>
        <taxon>PACMAD clade</taxon>
        <taxon>Chloridoideae</taxon>
        <taxon>Eragrostideae</taxon>
        <taxon>Eragrostidinae</taxon>
        <taxon>Eragrostis</taxon>
    </lineage>
</organism>
<keyword evidence="2" id="KW-1185">Reference proteome</keyword>
<comment type="caution">
    <text evidence="1">The sequence shown here is derived from an EMBL/GenBank/DDBJ whole genome shotgun (WGS) entry which is preliminary data.</text>
</comment>
<evidence type="ECO:0000313" key="1">
    <source>
        <dbReference type="EMBL" id="TVU29214.1"/>
    </source>
</evidence>
<dbReference type="PANTHER" id="PTHR31672">
    <property type="entry name" value="BNACNNG10540D PROTEIN"/>
    <property type="match status" value="1"/>
</dbReference>
<evidence type="ECO:0000313" key="2">
    <source>
        <dbReference type="Proteomes" id="UP000324897"/>
    </source>
</evidence>
<dbReference type="InterPro" id="IPR050796">
    <property type="entry name" value="SCF_F-box_component"/>
</dbReference>
<gene>
    <name evidence="1" type="ORF">EJB05_20772</name>
</gene>
<feature type="non-terminal residue" evidence="1">
    <location>
        <position position="1"/>
    </location>
</feature>
<dbReference type="Proteomes" id="UP000324897">
    <property type="component" value="Chromosome 1"/>
</dbReference>
<reference evidence="1 2" key="1">
    <citation type="journal article" date="2019" name="Sci. Rep.">
        <title>A high-quality genome of Eragrostis curvula grass provides insights into Poaceae evolution and supports new strategies to enhance forage quality.</title>
        <authorList>
            <person name="Carballo J."/>
            <person name="Santos B.A.C.M."/>
            <person name="Zappacosta D."/>
            <person name="Garbus I."/>
            <person name="Selva J.P."/>
            <person name="Gallo C.A."/>
            <person name="Diaz A."/>
            <person name="Albertini E."/>
            <person name="Caccamo M."/>
            <person name="Echenique V."/>
        </authorList>
    </citation>
    <scope>NUCLEOTIDE SEQUENCE [LARGE SCALE GENOMIC DNA]</scope>
    <source>
        <strain evidence="2">cv. Victoria</strain>
        <tissue evidence="1">Leaf</tissue>
    </source>
</reference>
<dbReference type="PANTHER" id="PTHR31672:SF2">
    <property type="entry name" value="F-BOX DOMAIN-CONTAINING PROTEIN"/>
    <property type="match status" value="1"/>
</dbReference>
<evidence type="ECO:0008006" key="3">
    <source>
        <dbReference type="Google" id="ProtNLM"/>
    </source>
</evidence>
<name>A0A5J9V126_9POAL</name>